<dbReference type="Gene3D" id="3.10.450.50">
    <property type="match status" value="1"/>
</dbReference>
<proteinExistence type="predicted"/>
<evidence type="ECO:0000313" key="2">
    <source>
        <dbReference type="EMBL" id="ARF11700.1"/>
    </source>
</evidence>
<reference evidence="2" key="1">
    <citation type="journal article" date="2017" name="Science">
        <title>Giant viruses with an expanded complement of translation system components.</title>
        <authorList>
            <person name="Schulz F."/>
            <person name="Yutin N."/>
            <person name="Ivanova N.N."/>
            <person name="Ortega D.R."/>
            <person name="Lee T.K."/>
            <person name="Vierheilig J."/>
            <person name="Daims H."/>
            <person name="Horn M."/>
            <person name="Wagner M."/>
            <person name="Jensen G.J."/>
            <person name="Kyrpides N.C."/>
            <person name="Koonin E.V."/>
            <person name="Woyke T."/>
        </authorList>
    </citation>
    <scope>NUCLEOTIDE SEQUENCE</scope>
    <source>
        <strain evidence="2">KNV1</strain>
    </source>
</reference>
<dbReference type="EMBL" id="KY684109">
    <property type="protein sequence ID" value="ARF11700.1"/>
    <property type="molecule type" value="Genomic_DNA"/>
</dbReference>
<dbReference type="PANTHER" id="PTHR12612">
    <property type="entry name" value="NUCLEAR TRANSPORT FACTOR 2"/>
    <property type="match status" value="1"/>
</dbReference>
<dbReference type="PROSITE" id="PS50177">
    <property type="entry name" value="NTF2_DOMAIN"/>
    <property type="match status" value="1"/>
</dbReference>
<protein>
    <recommendedName>
        <fullName evidence="1">NTF2 domain-containing protein</fullName>
    </recommendedName>
</protein>
<dbReference type="InterPro" id="IPR045875">
    <property type="entry name" value="NTF2"/>
</dbReference>
<name>A0A1V0SJ12_9VIRU</name>
<dbReference type="InterPro" id="IPR032710">
    <property type="entry name" value="NTF2-like_dom_sf"/>
</dbReference>
<evidence type="ECO:0000259" key="1">
    <source>
        <dbReference type="PROSITE" id="PS50177"/>
    </source>
</evidence>
<gene>
    <name evidence="2" type="ORF">Klosneuvirus_2_136</name>
</gene>
<dbReference type="Pfam" id="PF02136">
    <property type="entry name" value="NTF2"/>
    <property type="match status" value="1"/>
</dbReference>
<dbReference type="SUPFAM" id="SSF54427">
    <property type="entry name" value="NTF2-like"/>
    <property type="match status" value="1"/>
</dbReference>
<dbReference type="InterPro" id="IPR018222">
    <property type="entry name" value="Nuclear_transport_factor_2_euk"/>
</dbReference>
<feature type="domain" description="NTF2" evidence="1">
    <location>
        <begin position="23"/>
        <end position="136"/>
    </location>
</feature>
<organism evidence="2">
    <name type="scientific">Klosneuvirus KNV1</name>
    <dbReference type="NCBI Taxonomy" id="1977640"/>
    <lineage>
        <taxon>Viruses</taxon>
        <taxon>Varidnaviria</taxon>
        <taxon>Bamfordvirae</taxon>
        <taxon>Nucleocytoviricota</taxon>
        <taxon>Megaviricetes</taxon>
        <taxon>Imitervirales</taxon>
        <taxon>Mimiviridae</taxon>
        <taxon>Klosneuvirinae</taxon>
        <taxon>Klosneuvirus</taxon>
    </lineage>
</organism>
<sequence length="138" mass="16128">MSFTLTRIGETKLIDVQYKYKQLAAEFCKFYYSTYDKNFKDLANSYHPKAQFTVNDVEVSGINNFFNLLEHFGFRSCVHHDLNVQCQPIGEENLLLNVSGSITINNSIFINKFVETLLIQRDNFNHFYIFSTMLKISD</sequence>
<accession>A0A1V0SJ12</accession>
<dbReference type="InterPro" id="IPR002075">
    <property type="entry name" value="NTF2_dom"/>
</dbReference>